<evidence type="ECO:0000313" key="3">
    <source>
        <dbReference type="Proteomes" id="UP000240883"/>
    </source>
</evidence>
<dbReference type="STRING" id="1448308.A0A2T2N1X3"/>
<gene>
    <name evidence="2" type="ORF">BS50DRAFT_626929</name>
</gene>
<dbReference type="Gene3D" id="1.10.1520.10">
    <property type="entry name" value="Ribonuclease III domain"/>
    <property type="match status" value="1"/>
</dbReference>
<evidence type="ECO:0000256" key="1">
    <source>
        <dbReference type="SAM" id="Coils"/>
    </source>
</evidence>
<organism evidence="2 3">
    <name type="scientific">Corynespora cassiicola Philippines</name>
    <dbReference type="NCBI Taxonomy" id="1448308"/>
    <lineage>
        <taxon>Eukaryota</taxon>
        <taxon>Fungi</taxon>
        <taxon>Dikarya</taxon>
        <taxon>Ascomycota</taxon>
        <taxon>Pezizomycotina</taxon>
        <taxon>Dothideomycetes</taxon>
        <taxon>Pleosporomycetidae</taxon>
        <taxon>Pleosporales</taxon>
        <taxon>Corynesporascaceae</taxon>
        <taxon>Corynespora</taxon>
    </lineage>
</organism>
<keyword evidence="1" id="KW-0175">Coiled coil</keyword>
<accession>A0A2T2N1X3</accession>
<evidence type="ECO:0008006" key="4">
    <source>
        <dbReference type="Google" id="ProtNLM"/>
    </source>
</evidence>
<feature type="coiled-coil region" evidence="1">
    <location>
        <begin position="456"/>
        <end position="483"/>
    </location>
</feature>
<evidence type="ECO:0000313" key="2">
    <source>
        <dbReference type="EMBL" id="PSN59038.1"/>
    </source>
</evidence>
<dbReference type="GO" id="GO:0004525">
    <property type="term" value="F:ribonuclease III activity"/>
    <property type="evidence" value="ECO:0007669"/>
    <property type="project" value="InterPro"/>
</dbReference>
<dbReference type="AlphaFoldDB" id="A0A2T2N1X3"/>
<dbReference type="GO" id="GO:0006396">
    <property type="term" value="P:RNA processing"/>
    <property type="evidence" value="ECO:0007669"/>
    <property type="project" value="InterPro"/>
</dbReference>
<dbReference type="Proteomes" id="UP000240883">
    <property type="component" value="Unassembled WGS sequence"/>
</dbReference>
<dbReference type="InterPro" id="IPR036389">
    <property type="entry name" value="RNase_III_sf"/>
</dbReference>
<sequence>MAFGYVQAQIHYDFVNTTLLQSSLIAPHRSDEEKQYYHGNRDLAKLGGYAVDMVATRNAMVGEGQTNREANRHQWFKSKAKRASVCENLGIDEHIIKSPRQKNQKPSTVVLANVLSAIVGAVWKDLEEQNRSVADTLNQLSEILCHLDAIVPTVSVDRSFTTDGSVARDDGAHLNVETLNFHTEQVFPANQYERIVDIDARLYAHRDIQFESEFLLQDLGQGIPIFNAELGTAGNLTSGATPLSSDQIYAQQEAIDSREGYDDNVVSTQRVVVLGKRKRQADLEAALRKGSLFSRLLQEERTKLDTIPYPTRTELDVLLDHSKIGEFSVDLSQVVQLRSLYLIIGSSGSLIEFKGQLSRARDRTLAQPLRLNLCITERIKEVCRLDDQETLCVLTRRFHVLRIFESESEILRQENAITIETPSTFKTGHKGQSGNPVAIQEATITNSLLSKARPDLKEGSDEFERLRRRLSELRRLARRLQMLVQSYGPGILALLPCGPTYSELALTDRTLLSIGERNFRKLSDLIWQQQGPILKELSGAIAPALLALIDGSLIHEDYYPIEQTAVDILENLPKGCPEVMRYLKGEAQDFSYNESLRLA</sequence>
<proteinExistence type="predicted"/>
<keyword evidence="3" id="KW-1185">Reference proteome</keyword>
<dbReference type="SUPFAM" id="SSF69065">
    <property type="entry name" value="RNase III domain-like"/>
    <property type="match status" value="1"/>
</dbReference>
<dbReference type="OrthoDB" id="67027at2759"/>
<protein>
    <recommendedName>
        <fullName evidence="4">RNase III domain-containing protein</fullName>
    </recommendedName>
</protein>
<name>A0A2T2N1X3_CORCC</name>
<reference evidence="2 3" key="1">
    <citation type="journal article" date="2018" name="Front. Microbiol.">
        <title>Genome-Wide Analysis of Corynespora cassiicola Leaf Fall Disease Putative Effectors.</title>
        <authorList>
            <person name="Lopez D."/>
            <person name="Ribeiro S."/>
            <person name="Label P."/>
            <person name="Fumanal B."/>
            <person name="Venisse J.S."/>
            <person name="Kohler A."/>
            <person name="de Oliveira R.R."/>
            <person name="Labutti K."/>
            <person name="Lipzen A."/>
            <person name="Lail K."/>
            <person name="Bauer D."/>
            <person name="Ohm R.A."/>
            <person name="Barry K.W."/>
            <person name="Spatafora J."/>
            <person name="Grigoriev I.V."/>
            <person name="Martin F.M."/>
            <person name="Pujade-Renaud V."/>
        </authorList>
    </citation>
    <scope>NUCLEOTIDE SEQUENCE [LARGE SCALE GENOMIC DNA]</scope>
    <source>
        <strain evidence="2 3">Philippines</strain>
    </source>
</reference>
<dbReference type="EMBL" id="KZ678170">
    <property type="protein sequence ID" value="PSN59038.1"/>
    <property type="molecule type" value="Genomic_DNA"/>
</dbReference>